<proteinExistence type="predicted"/>
<evidence type="ECO:0000313" key="1">
    <source>
        <dbReference type="EMBL" id="CAD9640263.1"/>
    </source>
</evidence>
<dbReference type="InterPro" id="IPR042104">
    <property type="entry name" value="PKS_dehydratase_sf"/>
</dbReference>
<dbReference type="AlphaFoldDB" id="A0A7S2VNG7"/>
<organism evidence="1">
    <name type="scientific">Zooxanthella nutricula</name>
    <dbReference type="NCBI Taxonomy" id="1333877"/>
    <lineage>
        <taxon>Eukaryota</taxon>
        <taxon>Sar</taxon>
        <taxon>Alveolata</taxon>
        <taxon>Dinophyceae</taxon>
        <taxon>Peridiniales</taxon>
        <taxon>Peridiniales incertae sedis</taxon>
        <taxon>Zooxanthella</taxon>
    </lineage>
</organism>
<protein>
    <submittedName>
        <fullName evidence="1">Uncharacterized protein</fullName>
    </submittedName>
</protein>
<dbReference type="Gene3D" id="1.25.40.10">
    <property type="entry name" value="Tetratricopeptide repeat domain"/>
    <property type="match status" value="1"/>
</dbReference>
<dbReference type="Gene3D" id="3.10.129.110">
    <property type="entry name" value="Polyketide synthase dehydratase"/>
    <property type="match status" value="1"/>
</dbReference>
<dbReference type="InterPro" id="IPR011990">
    <property type="entry name" value="TPR-like_helical_dom_sf"/>
</dbReference>
<gene>
    <name evidence="1" type="ORF">BRAN1462_LOCUS58085</name>
</gene>
<reference evidence="1" key="1">
    <citation type="submission" date="2021-01" db="EMBL/GenBank/DDBJ databases">
        <authorList>
            <person name="Corre E."/>
            <person name="Pelletier E."/>
            <person name="Niang G."/>
            <person name="Scheremetjew M."/>
            <person name="Finn R."/>
            <person name="Kale V."/>
            <person name="Holt S."/>
            <person name="Cochrane G."/>
            <person name="Meng A."/>
            <person name="Brown T."/>
            <person name="Cohen L."/>
        </authorList>
    </citation>
    <scope>NUCLEOTIDE SEQUENCE</scope>
    <source>
        <strain evidence="1">RCC3387</strain>
    </source>
</reference>
<sequence>MSAVLLAHTACKGIDSAVALVRKYVVQLRERGDRRGEVKMLHRLSTMSQVPPDALNSGQAALALATEIGDGVQEAAIKSTVTDLYVAMGKTDKAPNRKPAMKALGELVKAFEAQDKDRFQDAAKYMDGFYNALKQEDIELAITRVISKDPPTYMAFLEANGEQVADQKPVATTGQTAKTVLHEMMYFGFSSGGISYGPRYRPNRISTKRFNSTTRTISVLQLNDQSDQWERELGYNPSMLDGTLQHTAAAGYYPD</sequence>
<name>A0A7S2VNG7_9DINO</name>
<dbReference type="EMBL" id="HBGW01091557">
    <property type="protein sequence ID" value="CAD9640263.1"/>
    <property type="molecule type" value="Transcribed_RNA"/>
</dbReference>
<accession>A0A7S2VNG7</accession>